<feature type="region of interest" description="Disordered" evidence="1">
    <location>
        <begin position="487"/>
        <end position="513"/>
    </location>
</feature>
<evidence type="ECO:0000256" key="1">
    <source>
        <dbReference type="SAM" id="MobiDB-lite"/>
    </source>
</evidence>
<dbReference type="HOGENOM" id="CLU_508159_0_0_1"/>
<dbReference type="AlphaFoldDB" id="A0A0C3NV93"/>
<name>A0A0C3NV93_PHLG1</name>
<dbReference type="EMBL" id="KN840468">
    <property type="protein sequence ID" value="KIP09264.1"/>
    <property type="molecule type" value="Genomic_DNA"/>
</dbReference>
<keyword evidence="3" id="KW-1185">Reference proteome</keyword>
<evidence type="ECO:0000313" key="2">
    <source>
        <dbReference type="EMBL" id="KIP09264.1"/>
    </source>
</evidence>
<organism evidence="2 3">
    <name type="scientific">Phlebiopsis gigantea (strain 11061_1 CR5-6)</name>
    <name type="common">White-rot fungus</name>
    <name type="synonym">Peniophora gigantea</name>
    <dbReference type="NCBI Taxonomy" id="745531"/>
    <lineage>
        <taxon>Eukaryota</taxon>
        <taxon>Fungi</taxon>
        <taxon>Dikarya</taxon>
        <taxon>Basidiomycota</taxon>
        <taxon>Agaricomycotina</taxon>
        <taxon>Agaricomycetes</taxon>
        <taxon>Polyporales</taxon>
        <taxon>Phanerochaetaceae</taxon>
        <taxon>Phlebiopsis</taxon>
    </lineage>
</organism>
<gene>
    <name evidence="2" type="ORF">PHLGIDRAFT_126421</name>
</gene>
<proteinExistence type="predicted"/>
<sequence length="536" mass="59957">MSTAWVSPYMTPHASKTCMNAVATEDFYLSLPPDMRLLPRGDDTILLTPTSSETAERRMIPYLLADGSVGVPLSLASKGPSEVIMDASKSICDGTIQKHTLSINVVSFSIFNEQKYAYSTKNNGRRGKTNAEIAKQVAQMVHKFFEKSVNVVAPEYNKLGLGRPGLRFEDLYLVALVPLEKHRRMYECVLGYREIPGDIRRPWSERYPNVFRSQEDTWRYSPTAPPSSLICADQSTKWVPHYDDRRNALRNTTAAYSSDDGIYSHPSTPAVRGYKVEPVSGLAQWEISSHTFATPVVPLTESYDMASYAPSISAADPCKYPSTELSVIPVSTDYAMRPSNESLIPSDPCAPLQSDRWIANYLPVQQSFYESEPSAEDYTYAEGFGRQDSPEECDTQYYDQAYNDNHSSMSDSLSPSRHSTVDSACDYIPTFSSVPLVTAEQTYAQYEDLSNSSATTYYNESGTNIGMAPNQLDQGSINRERPSYLNNERSGYARSSSSAHYHSMPPTTIDKYTDTPYANMQLSTRHYMKWSANAVH</sequence>
<feature type="compositionally biased region" description="Low complexity" evidence="1">
    <location>
        <begin position="489"/>
        <end position="503"/>
    </location>
</feature>
<accession>A0A0C3NV93</accession>
<evidence type="ECO:0000313" key="3">
    <source>
        <dbReference type="Proteomes" id="UP000053257"/>
    </source>
</evidence>
<reference evidence="2 3" key="1">
    <citation type="journal article" date="2014" name="PLoS Genet.">
        <title>Analysis of the Phlebiopsis gigantea genome, transcriptome and secretome provides insight into its pioneer colonization strategies of wood.</title>
        <authorList>
            <person name="Hori C."/>
            <person name="Ishida T."/>
            <person name="Igarashi K."/>
            <person name="Samejima M."/>
            <person name="Suzuki H."/>
            <person name="Master E."/>
            <person name="Ferreira P."/>
            <person name="Ruiz-Duenas F.J."/>
            <person name="Held B."/>
            <person name="Canessa P."/>
            <person name="Larrondo L.F."/>
            <person name="Schmoll M."/>
            <person name="Druzhinina I.S."/>
            <person name="Kubicek C.P."/>
            <person name="Gaskell J.A."/>
            <person name="Kersten P."/>
            <person name="St John F."/>
            <person name="Glasner J."/>
            <person name="Sabat G."/>
            <person name="Splinter BonDurant S."/>
            <person name="Syed K."/>
            <person name="Yadav J."/>
            <person name="Mgbeahuruike A.C."/>
            <person name="Kovalchuk A."/>
            <person name="Asiegbu F.O."/>
            <person name="Lackner G."/>
            <person name="Hoffmeister D."/>
            <person name="Rencoret J."/>
            <person name="Gutierrez A."/>
            <person name="Sun H."/>
            <person name="Lindquist E."/>
            <person name="Barry K."/>
            <person name="Riley R."/>
            <person name="Grigoriev I.V."/>
            <person name="Henrissat B."/>
            <person name="Kues U."/>
            <person name="Berka R.M."/>
            <person name="Martinez A.T."/>
            <person name="Covert S.F."/>
            <person name="Blanchette R.A."/>
            <person name="Cullen D."/>
        </authorList>
    </citation>
    <scope>NUCLEOTIDE SEQUENCE [LARGE SCALE GENOMIC DNA]</scope>
    <source>
        <strain evidence="2 3">11061_1 CR5-6</strain>
    </source>
</reference>
<dbReference type="Proteomes" id="UP000053257">
    <property type="component" value="Unassembled WGS sequence"/>
</dbReference>
<protein>
    <submittedName>
        <fullName evidence="2">Uncharacterized protein</fullName>
    </submittedName>
</protein>